<name>A0A2Z7C852_9LAMI</name>
<organism evidence="9 10">
    <name type="scientific">Dorcoceras hygrometricum</name>
    <dbReference type="NCBI Taxonomy" id="472368"/>
    <lineage>
        <taxon>Eukaryota</taxon>
        <taxon>Viridiplantae</taxon>
        <taxon>Streptophyta</taxon>
        <taxon>Embryophyta</taxon>
        <taxon>Tracheophyta</taxon>
        <taxon>Spermatophyta</taxon>
        <taxon>Magnoliopsida</taxon>
        <taxon>eudicotyledons</taxon>
        <taxon>Gunneridae</taxon>
        <taxon>Pentapetalae</taxon>
        <taxon>asterids</taxon>
        <taxon>lamiids</taxon>
        <taxon>Lamiales</taxon>
        <taxon>Gesneriaceae</taxon>
        <taxon>Didymocarpoideae</taxon>
        <taxon>Trichosporeae</taxon>
        <taxon>Loxocarpinae</taxon>
        <taxon>Dorcoceras</taxon>
    </lineage>
</organism>
<accession>A0A2Z7C852</accession>
<comment type="similarity">
    <text evidence="2 7">Belongs to the UDP-glycosyltransferase family.</text>
</comment>
<dbReference type="PANTHER" id="PTHR11926">
    <property type="entry name" value="GLUCOSYL/GLUCURONOSYL TRANSFERASES"/>
    <property type="match status" value="1"/>
</dbReference>
<keyword evidence="7" id="KW-0328">Glycosyltransferase</keyword>
<evidence type="ECO:0000313" key="10">
    <source>
        <dbReference type="Proteomes" id="UP000250235"/>
    </source>
</evidence>
<dbReference type="Proteomes" id="UP000250235">
    <property type="component" value="Unassembled WGS sequence"/>
</dbReference>
<dbReference type="PROSITE" id="PS00375">
    <property type="entry name" value="UDPGT"/>
    <property type="match status" value="1"/>
</dbReference>
<dbReference type="SUPFAM" id="SSF53756">
    <property type="entry name" value="UDP-Glycosyltransferase/glycogen phosphorylase"/>
    <property type="match status" value="1"/>
</dbReference>
<evidence type="ECO:0000256" key="6">
    <source>
        <dbReference type="ARBA" id="ARBA00056922"/>
    </source>
</evidence>
<dbReference type="EC" id="2.4.1.-" evidence="8"/>
<reference evidence="9 10" key="1">
    <citation type="journal article" date="2015" name="Proc. Natl. Acad. Sci. U.S.A.">
        <title>The resurrection genome of Boea hygrometrica: A blueprint for survival of dehydration.</title>
        <authorList>
            <person name="Xiao L."/>
            <person name="Yang G."/>
            <person name="Zhang L."/>
            <person name="Yang X."/>
            <person name="Zhao S."/>
            <person name="Ji Z."/>
            <person name="Zhou Q."/>
            <person name="Hu M."/>
            <person name="Wang Y."/>
            <person name="Chen M."/>
            <person name="Xu Y."/>
            <person name="Jin H."/>
            <person name="Xiao X."/>
            <person name="Hu G."/>
            <person name="Bao F."/>
            <person name="Hu Y."/>
            <person name="Wan P."/>
            <person name="Li L."/>
            <person name="Deng X."/>
            <person name="Kuang T."/>
            <person name="Xiang C."/>
            <person name="Zhu J.K."/>
            <person name="Oliver M.J."/>
            <person name="He Y."/>
        </authorList>
    </citation>
    <scope>NUCLEOTIDE SEQUENCE [LARGE SCALE GENOMIC DNA]</scope>
    <source>
        <strain evidence="10">cv. XS01</strain>
    </source>
</reference>
<dbReference type="Gene3D" id="3.40.50.2000">
    <property type="entry name" value="Glycogen Phosphorylase B"/>
    <property type="match status" value="2"/>
</dbReference>
<dbReference type="InterPro" id="IPR002213">
    <property type="entry name" value="UDP_glucos_trans"/>
</dbReference>
<dbReference type="FunFam" id="3.40.50.2000:FF:000019">
    <property type="entry name" value="Glycosyltransferase"/>
    <property type="match status" value="1"/>
</dbReference>
<dbReference type="EMBL" id="KQ998209">
    <property type="protein sequence ID" value="KZV43084.1"/>
    <property type="molecule type" value="Genomic_DNA"/>
</dbReference>
<evidence type="ECO:0000256" key="8">
    <source>
        <dbReference type="RuleBase" id="RU362057"/>
    </source>
</evidence>
<dbReference type="InterPro" id="IPR035595">
    <property type="entry name" value="UDP_glycos_trans_CS"/>
</dbReference>
<dbReference type="GO" id="GO:0102816">
    <property type="term" value="F:UDP-D-glucose:delphinidin 3-O-glucosyl-5-O-caffeoylglucoside -O-beta-D-glucosyltransferase activity"/>
    <property type="evidence" value="ECO:0007669"/>
    <property type="project" value="UniProtKB-EC"/>
</dbReference>
<dbReference type="OrthoDB" id="5835829at2759"/>
<protein>
    <recommendedName>
        <fullName evidence="8">Glycosyltransferase</fullName>
        <ecNumber evidence="8">2.4.1.-</ecNumber>
    </recommendedName>
</protein>
<evidence type="ECO:0000256" key="7">
    <source>
        <dbReference type="RuleBase" id="RU003718"/>
    </source>
</evidence>
<keyword evidence="4" id="KW-0732">Signal</keyword>
<keyword evidence="3 7" id="KW-0808">Transferase</keyword>
<dbReference type="GO" id="GO:0080044">
    <property type="term" value="F:quercetin 7-O-glucosyltransferase activity"/>
    <property type="evidence" value="ECO:0007669"/>
    <property type="project" value="TreeGrafter"/>
</dbReference>
<evidence type="ECO:0000256" key="3">
    <source>
        <dbReference type="ARBA" id="ARBA00022679"/>
    </source>
</evidence>
<dbReference type="PANTHER" id="PTHR11926:SF1375">
    <property type="entry name" value="GLYCOSYLTRANSFERASE"/>
    <property type="match status" value="1"/>
</dbReference>
<evidence type="ECO:0000313" key="9">
    <source>
        <dbReference type="EMBL" id="KZV43084.1"/>
    </source>
</evidence>
<proteinExistence type="inferred from homology"/>
<dbReference type="Pfam" id="PF00201">
    <property type="entry name" value="UDPGT"/>
    <property type="match status" value="1"/>
</dbReference>
<evidence type="ECO:0000256" key="4">
    <source>
        <dbReference type="ARBA" id="ARBA00022729"/>
    </source>
</evidence>
<gene>
    <name evidence="9" type="ORF">F511_04476</name>
</gene>
<comment type="catalytic activity">
    <reaction evidence="5">
        <text>an anthocyanidin 3-O-beta-D-glucoside + UDP-alpha-D-glucose = an anthocyanidin 3,5-di-O-beta-D-glucoside + UDP + 2 H(+)</text>
        <dbReference type="Rhea" id="RHEA:35423"/>
        <dbReference type="ChEBI" id="CHEBI:15378"/>
        <dbReference type="ChEBI" id="CHEBI:16307"/>
        <dbReference type="ChEBI" id="CHEBI:57503"/>
        <dbReference type="ChEBI" id="CHEBI:58223"/>
        <dbReference type="ChEBI" id="CHEBI:58885"/>
        <dbReference type="EC" id="2.4.1.298"/>
    </reaction>
</comment>
<dbReference type="CDD" id="cd03784">
    <property type="entry name" value="GT1_Gtf-like"/>
    <property type="match status" value="1"/>
</dbReference>
<evidence type="ECO:0000256" key="5">
    <source>
        <dbReference type="ARBA" id="ARBA00050360"/>
    </source>
</evidence>
<dbReference type="AlphaFoldDB" id="A0A2Z7C852"/>
<comment type="pathway">
    <text evidence="1">Pigment biosynthesis; anthocyanin biosynthesis.</text>
</comment>
<comment type="function">
    <text evidence="6">Catalyzes the glucosylation at the O-5 position of anthocyanidin 3-glucosides to form anthocyanidin 3,5-di-O-glucosides using UDP-glucose as sugar donor. Anthocyanidin 3,5-di-O-glucosides are molecules that are responsible for pigmentation. Also acts on anthocyanidin 3-O-(6-O-malonylglucoside). Much less active with hydroxycinnamoylglucose derivatives. No activity in the absence of the 3-O-glucoside group.</text>
</comment>
<keyword evidence="10" id="KW-1185">Reference proteome</keyword>
<dbReference type="GO" id="GO:0080043">
    <property type="term" value="F:quercetin 3-O-glucosyltransferase activity"/>
    <property type="evidence" value="ECO:0007669"/>
    <property type="project" value="TreeGrafter"/>
</dbReference>
<sequence>MEKGVAARKAHIVVFPYHGQGHMNPLLQFSKRLAANGIKVTVTTTLANTKATQAESTRITFESIYDDLGEGGSAGTFGFKGFLERFEAIGSRNLTSLLRKFGDSENPVACLLYDANITWASNVVKEMGIRSAAFLTHSCAFFASLYLMHCDLMGVVPTVSFLSMPGLSELRVPAMPSLGPQTGRYPPIIQFMLRQFDNIEKADWVLFNSFHMLEEEVVNRMLKHWPMRPIGPTLPSFYLGNRLEVDNDYGFNVHNPNTDICIRWLDSKETRSVIYISFGSVSSLSKEQTAELAEALVNSGQSFLWVVRPSEEHTLPANFIEENSSQGLIVKWCPQLAVLDHDSVGCFISHCGWNSAIEAISLGVPIVAMPQFLDQITNAHFVEHIWQVGLQPRTDDKGFSRSVEISRCIRDVMQREEMRNNVSRLKALAREAVVEGGSSDRNMREIIDLLLQ</sequence>
<evidence type="ECO:0000256" key="2">
    <source>
        <dbReference type="ARBA" id="ARBA00009995"/>
    </source>
</evidence>
<evidence type="ECO:0000256" key="1">
    <source>
        <dbReference type="ARBA" id="ARBA00004935"/>
    </source>
</evidence>